<dbReference type="RefSeq" id="WP_140046329.1">
    <property type="nucleotide sequence ID" value="NZ_BAAAEV010000001.1"/>
</dbReference>
<keyword evidence="2 3" id="KW-0040">ANK repeat</keyword>
<feature type="chain" id="PRO_5046442848" evidence="4">
    <location>
        <begin position="24"/>
        <end position="203"/>
    </location>
</feature>
<dbReference type="PANTHER" id="PTHR24201">
    <property type="entry name" value="ANK_REP_REGION DOMAIN-CONTAINING PROTEIN"/>
    <property type="match status" value="1"/>
</dbReference>
<dbReference type="EMBL" id="JAASQP010000001">
    <property type="protein sequence ID" value="NIJ23954.1"/>
    <property type="molecule type" value="Genomic_DNA"/>
</dbReference>
<evidence type="ECO:0000313" key="6">
    <source>
        <dbReference type="Proteomes" id="UP000788153"/>
    </source>
</evidence>
<dbReference type="InterPro" id="IPR050776">
    <property type="entry name" value="Ank_Repeat/CDKN_Inhibitor"/>
</dbReference>
<evidence type="ECO:0000313" key="5">
    <source>
        <dbReference type="EMBL" id="NIJ23954.1"/>
    </source>
</evidence>
<dbReference type="InterPro" id="IPR036770">
    <property type="entry name" value="Ankyrin_rpt-contain_sf"/>
</dbReference>
<keyword evidence="1" id="KW-0677">Repeat</keyword>
<dbReference type="Pfam" id="PF12796">
    <property type="entry name" value="Ank_2"/>
    <property type="match status" value="1"/>
</dbReference>
<dbReference type="Proteomes" id="UP000788153">
    <property type="component" value="Unassembled WGS sequence"/>
</dbReference>
<feature type="signal peptide" evidence="4">
    <location>
        <begin position="1"/>
        <end position="23"/>
    </location>
</feature>
<evidence type="ECO:0000256" key="3">
    <source>
        <dbReference type="PROSITE-ProRule" id="PRU00023"/>
    </source>
</evidence>
<proteinExistence type="predicted"/>
<organism evidence="5 6">
    <name type="scientific">Sphingomonas japonica</name>
    <dbReference type="NCBI Taxonomy" id="511662"/>
    <lineage>
        <taxon>Bacteria</taxon>
        <taxon>Pseudomonadati</taxon>
        <taxon>Pseudomonadota</taxon>
        <taxon>Alphaproteobacteria</taxon>
        <taxon>Sphingomonadales</taxon>
        <taxon>Sphingomonadaceae</taxon>
        <taxon>Sphingomonas</taxon>
    </lineage>
</organism>
<evidence type="ECO:0000256" key="4">
    <source>
        <dbReference type="SAM" id="SignalP"/>
    </source>
</evidence>
<sequence>MHYAPLRLALVASLLIAPAPVFAQNFSAGYKFLDAVRGAKGNEIVEILNQPGTTVVNTRDRVTGDGALHIVTKRSDSLYLRFLLQKNANPNLQDKDGNTPMMLAVENSFGEGVDTLALYKADVNLANSSGETPLIRAVQRRNLDMVRRLLKLGANPDQKDIIAGRSAREYARLDTRSPAIQKLIDAEPVQDTKRPRVISGPVL</sequence>
<feature type="repeat" description="ANK" evidence="3">
    <location>
        <begin position="96"/>
        <end position="128"/>
    </location>
</feature>
<comment type="caution">
    <text evidence="5">The sequence shown here is derived from an EMBL/GenBank/DDBJ whole genome shotgun (WGS) entry which is preliminary data.</text>
</comment>
<accession>A0ABX0U053</accession>
<dbReference type="Gene3D" id="1.25.40.20">
    <property type="entry name" value="Ankyrin repeat-containing domain"/>
    <property type="match status" value="1"/>
</dbReference>
<evidence type="ECO:0000256" key="2">
    <source>
        <dbReference type="ARBA" id="ARBA00023043"/>
    </source>
</evidence>
<reference evidence="5 6" key="1">
    <citation type="submission" date="2020-03" db="EMBL/GenBank/DDBJ databases">
        <title>Genomic Encyclopedia of Type Strains, Phase IV (KMG-IV): sequencing the most valuable type-strain genomes for metagenomic binning, comparative biology and taxonomic classification.</title>
        <authorList>
            <person name="Goeker M."/>
        </authorList>
    </citation>
    <scope>NUCLEOTIDE SEQUENCE [LARGE SCALE GENOMIC DNA]</scope>
    <source>
        <strain evidence="5 6">DSM 22753</strain>
    </source>
</reference>
<feature type="repeat" description="ANK" evidence="3">
    <location>
        <begin position="129"/>
        <end position="161"/>
    </location>
</feature>
<keyword evidence="6" id="KW-1185">Reference proteome</keyword>
<name>A0ABX0U053_9SPHN</name>
<dbReference type="SUPFAM" id="SSF48403">
    <property type="entry name" value="Ankyrin repeat"/>
    <property type="match status" value="1"/>
</dbReference>
<dbReference type="PROSITE" id="PS50088">
    <property type="entry name" value="ANK_REPEAT"/>
    <property type="match status" value="3"/>
</dbReference>
<dbReference type="Pfam" id="PF00023">
    <property type="entry name" value="Ank"/>
    <property type="match status" value="1"/>
</dbReference>
<keyword evidence="4" id="KW-0732">Signal</keyword>
<feature type="repeat" description="ANK" evidence="3">
    <location>
        <begin position="63"/>
        <end position="95"/>
    </location>
</feature>
<dbReference type="SMART" id="SM00248">
    <property type="entry name" value="ANK"/>
    <property type="match status" value="3"/>
</dbReference>
<gene>
    <name evidence="5" type="ORF">FHT01_001496</name>
</gene>
<dbReference type="InterPro" id="IPR002110">
    <property type="entry name" value="Ankyrin_rpt"/>
</dbReference>
<dbReference type="PROSITE" id="PS50297">
    <property type="entry name" value="ANK_REP_REGION"/>
    <property type="match status" value="1"/>
</dbReference>
<protein>
    <submittedName>
        <fullName evidence="5">Ankyrin repeat protein</fullName>
    </submittedName>
</protein>
<evidence type="ECO:0000256" key="1">
    <source>
        <dbReference type="ARBA" id="ARBA00022737"/>
    </source>
</evidence>